<evidence type="ECO:0000313" key="12">
    <source>
        <dbReference type="Proteomes" id="UP000476064"/>
    </source>
</evidence>
<dbReference type="InterPro" id="IPR003594">
    <property type="entry name" value="HATPase_dom"/>
</dbReference>
<evidence type="ECO:0000256" key="5">
    <source>
        <dbReference type="ARBA" id="ARBA00022840"/>
    </source>
</evidence>
<dbReference type="SUPFAM" id="SSF46785">
    <property type="entry name" value="Winged helix' DNA-binding domain"/>
    <property type="match status" value="1"/>
</dbReference>
<proteinExistence type="inferred from homology"/>
<evidence type="ECO:0000256" key="6">
    <source>
        <dbReference type="ARBA" id="ARBA00023029"/>
    </source>
</evidence>
<keyword evidence="6" id="KW-0799">Topoisomerase</keyword>
<evidence type="ECO:0000259" key="10">
    <source>
        <dbReference type="Pfam" id="PF02518"/>
    </source>
</evidence>
<dbReference type="KEGG" id="plyc:GXP70_28660"/>
<dbReference type="PANTHER" id="PTHR45866:SF1">
    <property type="entry name" value="DNA GYRASE SUBUNIT B, MITOCHONDRIAL"/>
    <property type="match status" value="1"/>
</dbReference>
<dbReference type="EMBL" id="CP048209">
    <property type="protein sequence ID" value="QHT64181.1"/>
    <property type="molecule type" value="Genomic_DNA"/>
</dbReference>
<dbReference type="Proteomes" id="UP000476064">
    <property type="component" value="Chromosome"/>
</dbReference>
<evidence type="ECO:0000313" key="11">
    <source>
        <dbReference type="EMBL" id="QHT64181.1"/>
    </source>
</evidence>
<evidence type="ECO:0000256" key="3">
    <source>
        <dbReference type="ARBA" id="ARBA00012895"/>
    </source>
</evidence>
<feature type="region of interest" description="Disordered" evidence="9">
    <location>
        <begin position="25"/>
        <end position="102"/>
    </location>
</feature>
<accession>A0A6C0G902</accession>
<feature type="domain" description="Histidine kinase/HSP90-like ATPase" evidence="10">
    <location>
        <begin position="249"/>
        <end position="382"/>
    </location>
</feature>
<evidence type="ECO:0000256" key="8">
    <source>
        <dbReference type="ARBA" id="ARBA00023235"/>
    </source>
</evidence>
<dbReference type="SUPFAM" id="SSF55874">
    <property type="entry name" value="ATPase domain of HSP90 chaperone/DNA topoisomerase II/histidine kinase"/>
    <property type="match status" value="1"/>
</dbReference>
<keyword evidence="4" id="KW-0547">Nucleotide-binding</keyword>
<feature type="compositionally biased region" description="Low complexity" evidence="9">
    <location>
        <begin position="79"/>
        <end position="92"/>
    </location>
</feature>
<organism evidence="11 12">
    <name type="scientific">Paenibacillus lycopersici</name>
    <dbReference type="NCBI Taxonomy" id="2704462"/>
    <lineage>
        <taxon>Bacteria</taxon>
        <taxon>Bacillati</taxon>
        <taxon>Bacillota</taxon>
        <taxon>Bacilli</taxon>
        <taxon>Bacillales</taxon>
        <taxon>Paenibacillaceae</taxon>
        <taxon>Paenibacillus</taxon>
    </lineage>
</organism>
<dbReference type="InterPro" id="IPR036890">
    <property type="entry name" value="HATPase_C_sf"/>
</dbReference>
<gene>
    <name evidence="11" type="ORF">GXP70_28660</name>
</gene>
<dbReference type="EC" id="5.6.2.2" evidence="3"/>
<protein>
    <recommendedName>
        <fullName evidence="3">DNA topoisomerase (ATP-hydrolyzing)</fullName>
        <ecNumber evidence="3">5.6.2.2</ecNumber>
    </recommendedName>
</protein>
<keyword evidence="12" id="KW-1185">Reference proteome</keyword>
<sequence>MNEQRNFGAELDELKTQFAQLQEKLKQALDARSSSAANPHAAAPSPSGAASFSGAAGTSGATILPGPASLPGGQGPTGAGDSAATAAAPSRDSGPEAPRGSLHFAGTFEHAHALLKWEPQERTAEQLLRFDSERAAKILAALGHKQRLDILRSLLLRPQTGSALVEQLQMGTTGQLYHHVKAMAGADLLRQGERGGTYAVQPQRMLPLLLLLAAADELSDTSDYIEMTTARERAGDYLGAADSAGYDPHALLWAVLENALMEHEAGHCSDVHLFLHGASVTIADNGRGIPASLLDGLDRTWLHSVMTDLRQLAVRSAEVTVSGGAKGITMPVVNAMAAQLQVEIRREGRISRQSYKHGIPQHPLLTIGTTNETGTSVTFEPDPELFSGRFDLALIEARAEAIRATYPALNIHVHA</sequence>
<dbReference type="Pfam" id="PF02518">
    <property type="entry name" value="HATPase_c"/>
    <property type="match status" value="1"/>
</dbReference>
<dbReference type="Gene3D" id="1.10.10.10">
    <property type="entry name" value="Winged helix-like DNA-binding domain superfamily/Winged helix DNA-binding domain"/>
    <property type="match status" value="1"/>
</dbReference>
<evidence type="ECO:0000256" key="2">
    <source>
        <dbReference type="ARBA" id="ARBA00010708"/>
    </source>
</evidence>
<evidence type="ECO:0000256" key="9">
    <source>
        <dbReference type="SAM" id="MobiDB-lite"/>
    </source>
</evidence>
<dbReference type="CDD" id="cd00090">
    <property type="entry name" value="HTH_ARSR"/>
    <property type="match status" value="1"/>
</dbReference>
<feature type="compositionally biased region" description="Low complexity" evidence="9">
    <location>
        <begin position="31"/>
        <end position="61"/>
    </location>
</feature>
<dbReference type="Gene3D" id="3.30.565.10">
    <property type="entry name" value="Histidine kinase-like ATPase, C-terminal domain"/>
    <property type="match status" value="1"/>
</dbReference>
<dbReference type="PANTHER" id="PTHR45866">
    <property type="entry name" value="DNA GYRASE/TOPOISOMERASE SUBUNIT B"/>
    <property type="match status" value="1"/>
</dbReference>
<dbReference type="GO" id="GO:0003677">
    <property type="term" value="F:DNA binding"/>
    <property type="evidence" value="ECO:0007669"/>
    <property type="project" value="UniProtKB-KW"/>
</dbReference>
<dbReference type="GO" id="GO:0003918">
    <property type="term" value="F:DNA topoisomerase type II (double strand cut, ATP-hydrolyzing) activity"/>
    <property type="evidence" value="ECO:0007669"/>
    <property type="project" value="UniProtKB-EC"/>
</dbReference>
<evidence type="ECO:0000256" key="4">
    <source>
        <dbReference type="ARBA" id="ARBA00022741"/>
    </source>
</evidence>
<reference evidence="11 12" key="1">
    <citation type="submission" date="2020-01" db="EMBL/GenBank/DDBJ databases">
        <title>Paenibacillus sp. nov., isolated from tomato rhizosphere.</title>
        <authorList>
            <person name="Weon H.-Y."/>
            <person name="Lee S.A."/>
        </authorList>
    </citation>
    <scope>NUCLEOTIDE SEQUENCE [LARGE SCALE GENOMIC DNA]</scope>
    <source>
        <strain evidence="11 12">12200R-189</strain>
    </source>
</reference>
<dbReference type="PRINTS" id="PR00418">
    <property type="entry name" value="TPI2FAMILY"/>
</dbReference>
<name>A0A6C0G902_9BACL</name>
<dbReference type="GO" id="GO:0005524">
    <property type="term" value="F:ATP binding"/>
    <property type="evidence" value="ECO:0007669"/>
    <property type="project" value="UniProtKB-KW"/>
</dbReference>
<evidence type="ECO:0000256" key="7">
    <source>
        <dbReference type="ARBA" id="ARBA00023125"/>
    </source>
</evidence>
<dbReference type="InterPro" id="IPR036388">
    <property type="entry name" value="WH-like_DNA-bd_sf"/>
</dbReference>
<comment type="catalytic activity">
    <reaction evidence="1">
        <text>ATP-dependent breakage, passage and rejoining of double-stranded DNA.</text>
        <dbReference type="EC" id="5.6.2.2"/>
    </reaction>
</comment>
<evidence type="ECO:0000256" key="1">
    <source>
        <dbReference type="ARBA" id="ARBA00000185"/>
    </source>
</evidence>
<dbReference type="InterPro" id="IPR036390">
    <property type="entry name" value="WH_DNA-bd_sf"/>
</dbReference>
<keyword evidence="5" id="KW-0067">ATP-binding</keyword>
<comment type="similarity">
    <text evidence="2">Belongs to the type II topoisomerase GyrB family.</text>
</comment>
<dbReference type="InterPro" id="IPR011991">
    <property type="entry name" value="ArsR-like_HTH"/>
</dbReference>
<keyword evidence="7" id="KW-0238">DNA-binding</keyword>
<keyword evidence="8" id="KW-0413">Isomerase</keyword>
<dbReference type="AlphaFoldDB" id="A0A6C0G902"/>